<protein>
    <recommendedName>
        <fullName evidence="3">Phosphodiesterase</fullName>
        <ecNumber evidence="3">3.1.4.-</ecNumber>
    </recommendedName>
</protein>
<dbReference type="EMBL" id="JBBJCI010000370">
    <property type="protein sequence ID" value="KAK7232254.1"/>
    <property type="molecule type" value="Genomic_DNA"/>
</dbReference>
<dbReference type="SUPFAM" id="SSF109604">
    <property type="entry name" value="HD-domain/PDEase-like"/>
    <property type="match status" value="1"/>
</dbReference>
<dbReference type="EC" id="3.1.4.-" evidence="3"/>
<dbReference type="InterPro" id="IPR023174">
    <property type="entry name" value="PDEase_CS"/>
</dbReference>
<dbReference type="PRINTS" id="PR00387">
    <property type="entry name" value="PDIESTERASE1"/>
</dbReference>
<dbReference type="Proteomes" id="UP001363151">
    <property type="component" value="Unassembled WGS sequence"/>
</dbReference>
<dbReference type="InterPro" id="IPR023088">
    <property type="entry name" value="PDEase"/>
</dbReference>
<dbReference type="InterPro" id="IPR003607">
    <property type="entry name" value="HD/PDEase_dom"/>
</dbReference>
<evidence type="ECO:0000259" key="4">
    <source>
        <dbReference type="PROSITE" id="PS51845"/>
    </source>
</evidence>
<dbReference type="Gene3D" id="1.10.1300.10">
    <property type="entry name" value="3'5'-cyclic nucleotide phosphodiesterase, catalytic domain"/>
    <property type="match status" value="1"/>
</dbReference>
<evidence type="ECO:0000313" key="6">
    <source>
        <dbReference type="Proteomes" id="UP001363151"/>
    </source>
</evidence>
<gene>
    <name evidence="5" type="ORF">SO694_00030236</name>
</gene>
<proteinExistence type="inferred from homology"/>
<dbReference type="PROSITE" id="PS51845">
    <property type="entry name" value="PDEASE_I_2"/>
    <property type="match status" value="1"/>
</dbReference>
<dbReference type="CDD" id="cd00077">
    <property type="entry name" value="HDc"/>
    <property type="match status" value="1"/>
</dbReference>
<evidence type="ECO:0000256" key="3">
    <source>
        <dbReference type="RuleBase" id="RU363067"/>
    </source>
</evidence>
<dbReference type="InterPro" id="IPR002073">
    <property type="entry name" value="PDEase_catalytic_dom"/>
</dbReference>
<comment type="cofactor">
    <cofactor evidence="3">
        <name>a divalent metal cation</name>
        <dbReference type="ChEBI" id="CHEBI:60240"/>
    </cofactor>
    <text evidence="3">Binds 2 divalent metal cations per subunit. Site 1 may preferentially bind zinc ions, while site 2 has a preference for magnesium and/or manganese ions.</text>
</comment>
<dbReference type="InterPro" id="IPR036971">
    <property type="entry name" value="PDEase_catalytic_dom_sf"/>
</dbReference>
<dbReference type="PROSITE" id="PS00126">
    <property type="entry name" value="PDEASE_I_1"/>
    <property type="match status" value="1"/>
</dbReference>
<accession>A0ABR1FK11</accession>
<comment type="similarity">
    <text evidence="3">Belongs to the cyclic nucleotide phosphodiesterase family.</text>
</comment>
<dbReference type="SMART" id="SM00471">
    <property type="entry name" value="HDc"/>
    <property type="match status" value="1"/>
</dbReference>
<feature type="domain" description="PDEase" evidence="4">
    <location>
        <begin position="56"/>
        <end position="386"/>
    </location>
</feature>
<comment type="caution">
    <text evidence="5">The sequence shown here is derived from an EMBL/GenBank/DDBJ whole genome shotgun (WGS) entry which is preliminary data.</text>
</comment>
<name>A0ABR1FK11_AURAN</name>
<dbReference type="Pfam" id="PF00233">
    <property type="entry name" value="PDEase_I"/>
    <property type="match status" value="1"/>
</dbReference>
<keyword evidence="2 3" id="KW-0378">Hydrolase</keyword>
<evidence type="ECO:0000256" key="2">
    <source>
        <dbReference type="ARBA" id="ARBA00022801"/>
    </source>
</evidence>
<evidence type="ECO:0000313" key="5">
    <source>
        <dbReference type="EMBL" id="KAK7232254.1"/>
    </source>
</evidence>
<evidence type="ECO:0000256" key="1">
    <source>
        <dbReference type="ARBA" id="ARBA00022723"/>
    </source>
</evidence>
<reference evidence="5 6" key="1">
    <citation type="submission" date="2024-03" db="EMBL/GenBank/DDBJ databases">
        <title>Aureococcus anophagefferens CCMP1851 and Kratosvirus quantuckense: Draft genome of a second virus-susceptible host strain in the model system.</title>
        <authorList>
            <person name="Chase E."/>
            <person name="Truchon A.R."/>
            <person name="Schepens W."/>
            <person name="Wilhelm S.W."/>
        </authorList>
    </citation>
    <scope>NUCLEOTIDE SEQUENCE [LARGE SCALE GENOMIC DNA]</scope>
    <source>
        <strain evidence="5 6">CCMP1851</strain>
    </source>
</reference>
<keyword evidence="1 3" id="KW-0479">Metal-binding</keyword>
<sequence length="470" mass="53027">MGNAVMSRFKGDAYRQVKVEAVKQQLEEKFKGPTKSRPSERLAFYGRPKLHKEQITELEHLDWFDFLMHTELCTMNYDALTITDDMRFDHMVRMMENLKVPQTLRKPAKELLAFIFDVHELMHDNPYHNFSHVTDVTQYLYTLLLATHLAKRLRPIELAAAFIAAVCHDLDHPGLSNTFQCKARTPLAVRWDDESPLENHHLWCSRKLVTKHDLLGGVADERDRARFLGVVRAMILSTDMAKHTKLMARIEGGLAEDGFNPLTTEDGTNLMLQIALKCADISNQARPWKVANQWNEAVYSEFYHEGDLDAAAGRDVQPLQNRKTNRIPNSTAGFIQFIVAPLYEAFVSIMKRCSSMEAEIDSSAVEECLVFLNKNKARYQKQMNGEYVAPDEIEDELQGFAEDLRHSIGEGQRSEAALPGCVGRVKVATTLERCAVVLKGKGARVGDPAFDDLEDVAVNGDGVETIAMAS</sequence>
<organism evidence="5 6">
    <name type="scientific">Aureococcus anophagefferens</name>
    <name type="common">Harmful bloom alga</name>
    <dbReference type="NCBI Taxonomy" id="44056"/>
    <lineage>
        <taxon>Eukaryota</taxon>
        <taxon>Sar</taxon>
        <taxon>Stramenopiles</taxon>
        <taxon>Ochrophyta</taxon>
        <taxon>Pelagophyceae</taxon>
        <taxon>Pelagomonadales</taxon>
        <taxon>Pelagomonadaceae</taxon>
        <taxon>Aureococcus</taxon>
    </lineage>
</organism>
<keyword evidence="6" id="KW-1185">Reference proteome</keyword>
<dbReference type="PANTHER" id="PTHR11347">
    <property type="entry name" value="CYCLIC NUCLEOTIDE PHOSPHODIESTERASE"/>
    <property type="match status" value="1"/>
</dbReference>